<keyword evidence="3" id="KW-1185">Reference proteome</keyword>
<dbReference type="EMBL" id="SRLO01000195">
    <property type="protein sequence ID" value="TNN68102.1"/>
    <property type="molecule type" value="Genomic_DNA"/>
</dbReference>
<evidence type="ECO:0000313" key="2">
    <source>
        <dbReference type="EMBL" id="TNN68102.1"/>
    </source>
</evidence>
<accession>A0A4Z2HTB6</accession>
<reference evidence="2 3" key="1">
    <citation type="submission" date="2019-03" db="EMBL/GenBank/DDBJ databases">
        <title>First draft genome of Liparis tanakae, snailfish: a comprehensive survey of snailfish specific genes.</title>
        <authorList>
            <person name="Kim W."/>
            <person name="Song I."/>
            <person name="Jeong J.-H."/>
            <person name="Kim D."/>
            <person name="Kim S."/>
            <person name="Ryu S."/>
            <person name="Song J.Y."/>
            <person name="Lee S.K."/>
        </authorList>
    </citation>
    <scope>NUCLEOTIDE SEQUENCE [LARGE SCALE GENOMIC DNA]</scope>
    <source>
        <tissue evidence="2">Muscle</tissue>
    </source>
</reference>
<feature type="compositionally biased region" description="Basic and acidic residues" evidence="1">
    <location>
        <begin position="9"/>
        <end position="34"/>
    </location>
</feature>
<comment type="caution">
    <text evidence="2">The sequence shown here is derived from an EMBL/GenBank/DDBJ whole genome shotgun (WGS) entry which is preliminary data.</text>
</comment>
<name>A0A4Z2HTB6_9TELE</name>
<gene>
    <name evidence="2" type="ORF">EYF80_021747</name>
</gene>
<dbReference type="AlphaFoldDB" id="A0A4Z2HTB6"/>
<evidence type="ECO:0000256" key="1">
    <source>
        <dbReference type="SAM" id="MobiDB-lite"/>
    </source>
</evidence>
<sequence>MEVNMSAVMKEKSTRTTSRRREVRTSKERRAERKGNKEALLVHVFSSFVPLQERCNASIDWAAAVHQGRELMETDLRGVQDPLDLF</sequence>
<proteinExistence type="predicted"/>
<dbReference type="Proteomes" id="UP000314294">
    <property type="component" value="Unassembled WGS sequence"/>
</dbReference>
<feature type="region of interest" description="Disordered" evidence="1">
    <location>
        <begin position="1"/>
        <end position="34"/>
    </location>
</feature>
<protein>
    <submittedName>
        <fullName evidence="2">Uncharacterized protein</fullName>
    </submittedName>
</protein>
<evidence type="ECO:0000313" key="3">
    <source>
        <dbReference type="Proteomes" id="UP000314294"/>
    </source>
</evidence>
<organism evidence="2 3">
    <name type="scientific">Liparis tanakae</name>
    <name type="common">Tanaka's snailfish</name>
    <dbReference type="NCBI Taxonomy" id="230148"/>
    <lineage>
        <taxon>Eukaryota</taxon>
        <taxon>Metazoa</taxon>
        <taxon>Chordata</taxon>
        <taxon>Craniata</taxon>
        <taxon>Vertebrata</taxon>
        <taxon>Euteleostomi</taxon>
        <taxon>Actinopterygii</taxon>
        <taxon>Neopterygii</taxon>
        <taxon>Teleostei</taxon>
        <taxon>Neoteleostei</taxon>
        <taxon>Acanthomorphata</taxon>
        <taxon>Eupercaria</taxon>
        <taxon>Perciformes</taxon>
        <taxon>Cottioidei</taxon>
        <taxon>Cottales</taxon>
        <taxon>Liparidae</taxon>
        <taxon>Liparis</taxon>
    </lineage>
</organism>